<dbReference type="PANTHER" id="PTHR43289">
    <property type="entry name" value="MITOGEN-ACTIVATED PROTEIN KINASE KINASE KINASE 20-RELATED"/>
    <property type="match status" value="1"/>
</dbReference>
<evidence type="ECO:0000313" key="9">
    <source>
        <dbReference type="EMBL" id="TKD06388.1"/>
    </source>
</evidence>
<dbReference type="SUPFAM" id="SSF56112">
    <property type="entry name" value="Protein kinase-like (PK-like)"/>
    <property type="match status" value="1"/>
</dbReference>
<feature type="transmembrane region" description="Helical" evidence="7">
    <location>
        <begin position="323"/>
        <end position="341"/>
    </location>
</feature>
<dbReference type="SMART" id="SM00220">
    <property type="entry name" value="S_TKc"/>
    <property type="match status" value="1"/>
</dbReference>
<evidence type="ECO:0000313" key="10">
    <source>
        <dbReference type="Proteomes" id="UP000309215"/>
    </source>
</evidence>
<dbReference type="CDD" id="cd14014">
    <property type="entry name" value="STKc_PknB_like"/>
    <property type="match status" value="1"/>
</dbReference>
<dbReference type="PROSITE" id="PS00108">
    <property type="entry name" value="PROTEIN_KINASE_ST"/>
    <property type="match status" value="1"/>
</dbReference>
<dbReference type="GO" id="GO:0004674">
    <property type="term" value="F:protein serine/threonine kinase activity"/>
    <property type="evidence" value="ECO:0007669"/>
    <property type="project" value="UniProtKB-KW"/>
</dbReference>
<dbReference type="GO" id="GO:0005524">
    <property type="term" value="F:ATP binding"/>
    <property type="evidence" value="ECO:0007669"/>
    <property type="project" value="UniProtKB-UniRule"/>
</dbReference>
<evidence type="ECO:0000256" key="1">
    <source>
        <dbReference type="ARBA" id="ARBA00022679"/>
    </source>
</evidence>
<dbReference type="OrthoDB" id="9801841at2"/>
<dbReference type="Gene3D" id="1.25.40.10">
    <property type="entry name" value="Tetratricopeptide repeat domain"/>
    <property type="match status" value="1"/>
</dbReference>
<evidence type="ECO:0000256" key="4">
    <source>
        <dbReference type="ARBA" id="ARBA00022840"/>
    </source>
</evidence>
<organism evidence="9 10">
    <name type="scientific">Polyangium fumosum</name>
    <dbReference type="NCBI Taxonomy" id="889272"/>
    <lineage>
        <taxon>Bacteria</taxon>
        <taxon>Pseudomonadati</taxon>
        <taxon>Myxococcota</taxon>
        <taxon>Polyangia</taxon>
        <taxon>Polyangiales</taxon>
        <taxon>Polyangiaceae</taxon>
        <taxon>Polyangium</taxon>
    </lineage>
</organism>
<evidence type="ECO:0000256" key="6">
    <source>
        <dbReference type="SAM" id="MobiDB-lite"/>
    </source>
</evidence>
<dbReference type="Gene3D" id="1.10.510.10">
    <property type="entry name" value="Transferase(Phosphotransferase) domain 1"/>
    <property type="match status" value="1"/>
</dbReference>
<gene>
    <name evidence="9" type="ORF">E8A74_19395</name>
</gene>
<evidence type="ECO:0000256" key="5">
    <source>
        <dbReference type="PROSITE-ProRule" id="PRU10141"/>
    </source>
</evidence>
<protein>
    <submittedName>
        <fullName evidence="9">Serine/threonine protein kinase</fullName>
    </submittedName>
</protein>
<dbReference type="AlphaFoldDB" id="A0A4V5PNG6"/>
<feature type="domain" description="Protein kinase" evidence="8">
    <location>
        <begin position="37"/>
        <end position="296"/>
    </location>
</feature>
<dbReference type="Gene3D" id="3.30.200.20">
    <property type="entry name" value="Phosphorylase Kinase, domain 1"/>
    <property type="match status" value="1"/>
</dbReference>
<keyword evidence="7" id="KW-1133">Transmembrane helix</keyword>
<keyword evidence="7" id="KW-0472">Membrane</keyword>
<keyword evidence="1" id="KW-0808">Transferase</keyword>
<dbReference type="RefSeq" id="WP_136930528.1">
    <property type="nucleotide sequence ID" value="NZ_SSMQ01000019.1"/>
</dbReference>
<evidence type="ECO:0000256" key="7">
    <source>
        <dbReference type="SAM" id="Phobius"/>
    </source>
</evidence>
<keyword evidence="3 9" id="KW-0418">Kinase</keyword>
<dbReference type="InterPro" id="IPR011990">
    <property type="entry name" value="TPR-like_helical_dom_sf"/>
</dbReference>
<dbReference type="Proteomes" id="UP000309215">
    <property type="component" value="Unassembled WGS sequence"/>
</dbReference>
<keyword evidence="9" id="KW-0723">Serine/threonine-protein kinase</keyword>
<evidence type="ECO:0000259" key="8">
    <source>
        <dbReference type="PROSITE" id="PS50011"/>
    </source>
</evidence>
<evidence type="ECO:0000256" key="2">
    <source>
        <dbReference type="ARBA" id="ARBA00022741"/>
    </source>
</evidence>
<feature type="binding site" evidence="5">
    <location>
        <position position="66"/>
    </location>
    <ligand>
        <name>ATP</name>
        <dbReference type="ChEBI" id="CHEBI:30616"/>
    </ligand>
</feature>
<feature type="region of interest" description="Disordered" evidence="6">
    <location>
        <begin position="1"/>
        <end position="29"/>
    </location>
</feature>
<dbReference type="InterPro" id="IPR008271">
    <property type="entry name" value="Ser/Thr_kinase_AS"/>
</dbReference>
<sequence>MRSVTPVTLAETPQRDATPSSTPPSPSSIPLGLLTRFGEFHFLGSGGMGAVYRARDRHLGRDVAVKFLHQADPETNRTLLREARAQARIEHEHACKVYEVGTDGDRPYIVMQYIAGEPLDLAGEWMTREQKVRAVQQVSMALHEAHRLGIIHRDVKPANIMVEQGEDGAYKPYIMDFGIAREMGKSIQMTASLAGTPAYMAPEQASGDAEALDRRTDVYGLGAALYDLLAGRPPFDGPHALAVMQQLLTEEPLPLGKIRPDVPEDLQAIVMKCLEKEQGRRYESALALGEDLQRFLDGKPVLARPASLGYVLLKAARRHKVRVALGAALFVVILVFGVFGIRQRQALAEQMALARELGEDVKEMELFLSRAYSLPLHDIEREQSIVRQQLRDIEARMATLGRAGEGPGHYAIGRGFLALQEPEEALSHLRRAEAAGYTPPELRYAMGLALVELYREALEETKRIQDEARKKARLAALDAEYKLPALAHLRAALGARLSSPAYVEGLIALHEGQNDVALAKAHEAFAQSPWLNEAKKLEGDAHFAEGKRFGRDAAFDYDKMMQSFEPAAAAYAEAASIARSDPAVHEAECELWTQIVLASDARPELLRPSFEKATSACGKALAADPQRGSARLTMAFAHNAFAWQTMNGPGKEDPEPILRAAIERAEEAARLRAGDPMAHYLRGAAYRVELLYLMSRGLDARAATDRTIAAYEEAIRLDPGFLWPYSEVCASYLERVRSELWRGVDPGASVERATSRCDQAFAQNPTFTYPAIYKAHAHLQEAQHLMEKGRSPDTWVSSALAAVAAVKEQNTLDAAHVSAWASWLGASHACNAGQDPSASLERAEAFLREKEQLAPDSANDELHGLLSMTQALYLLRQGKDPTKAIEAARAFFRKSAEASPWDVDYRVEQTRTETLALRWALAKGKADSAMFDAAFAPLLPVIAKERANPQVYEALAEVYELRAGWLLERKKNTENDLTLGLVMAKKALAIHPTLAPALASKGALHLLRARAARDAKARIQAAREAKASLRAALKENPLLARERGAALKEAERLLSLEGSE</sequence>
<dbReference type="PANTHER" id="PTHR43289:SF6">
    <property type="entry name" value="SERINE_THREONINE-PROTEIN KINASE NEKL-3"/>
    <property type="match status" value="1"/>
</dbReference>
<dbReference type="EMBL" id="SSMQ01000019">
    <property type="protein sequence ID" value="TKD06388.1"/>
    <property type="molecule type" value="Genomic_DNA"/>
</dbReference>
<keyword evidence="4 5" id="KW-0067">ATP-binding</keyword>
<keyword evidence="2 5" id="KW-0547">Nucleotide-binding</keyword>
<dbReference type="InterPro" id="IPR000719">
    <property type="entry name" value="Prot_kinase_dom"/>
</dbReference>
<accession>A0A4V5PNG6</accession>
<proteinExistence type="predicted"/>
<dbReference type="PROSITE" id="PS50011">
    <property type="entry name" value="PROTEIN_KINASE_DOM"/>
    <property type="match status" value="1"/>
</dbReference>
<dbReference type="InterPro" id="IPR011009">
    <property type="entry name" value="Kinase-like_dom_sf"/>
</dbReference>
<dbReference type="InterPro" id="IPR017441">
    <property type="entry name" value="Protein_kinase_ATP_BS"/>
</dbReference>
<dbReference type="PROSITE" id="PS00107">
    <property type="entry name" value="PROTEIN_KINASE_ATP"/>
    <property type="match status" value="1"/>
</dbReference>
<dbReference type="SUPFAM" id="SSF48452">
    <property type="entry name" value="TPR-like"/>
    <property type="match status" value="1"/>
</dbReference>
<evidence type="ECO:0000256" key="3">
    <source>
        <dbReference type="ARBA" id="ARBA00022777"/>
    </source>
</evidence>
<name>A0A4V5PNG6_9BACT</name>
<keyword evidence="10" id="KW-1185">Reference proteome</keyword>
<reference evidence="9 10" key="1">
    <citation type="submission" date="2019-04" db="EMBL/GenBank/DDBJ databases">
        <authorList>
            <person name="Li Y."/>
            <person name="Wang J."/>
        </authorList>
    </citation>
    <scope>NUCLEOTIDE SEQUENCE [LARGE SCALE GENOMIC DNA]</scope>
    <source>
        <strain evidence="9 10">DSM 14668</strain>
    </source>
</reference>
<comment type="caution">
    <text evidence="9">The sequence shown here is derived from an EMBL/GenBank/DDBJ whole genome shotgun (WGS) entry which is preliminary data.</text>
</comment>
<keyword evidence="7" id="KW-0812">Transmembrane</keyword>
<dbReference type="Pfam" id="PF00069">
    <property type="entry name" value="Pkinase"/>
    <property type="match status" value="1"/>
</dbReference>